<evidence type="ECO:0000256" key="2">
    <source>
        <dbReference type="ARBA" id="ARBA00022729"/>
    </source>
</evidence>
<proteinExistence type="predicted"/>
<dbReference type="InterPro" id="IPR008929">
    <property type="entry name" value="Chondroitin_lyas"/>
</dbReference>
<dbReference type="EMBL" id="JBHSXS010000042">
    <property type="protein sequence ID" value="MFC6885771.1"/>
    <property type="molecule type" value="Genomic_DNA"/>
</dbReference>
<evidence type="ECO:0000256" key="3">
    <source>
        <dbReference type="ARBA" id="ARBA00022764"/>
    </source>
</evidence>
<comment type="caution">
    <text evidence="8">The sequence shown here is derived from an EMBL/GenBank/DDBJ whole genome shotgun (WGS) entry which is preliminary data.</text>
</comment>
<organism evidence="8 9">
    <name type="scientific">Actinomadura yumaensis</name>
    <dbReference type="NCBI Taxonomy" id="111807"/>
    <lineage>
        <taxon>Bacteria</taxon>
        <taxon>Bacillati</taxon>
        <taxon>Actinomycetota</taxon>
        <taxon>Actinomycetes</taxon>
        <taxon>Streptosporangiales</taxon>
        <taxon>Thermomonosporaceae</taxon>
        <taxon>Actinomadura</taxon>
    </lineage>
</organism>
<feature type="region of interest" description="Disordered" evidence="5">
    <location>
        <begin position="608"/>
        <end position="627"/>
    </location>
</feature>
<accession>A0ABW2CYV4</accession>
<name>A0ABW2CYV4_9ACTN</name>
<dbReference type="InterPro" id="IPR012480">
    <property type="entry name" value="Hepar_II_III_C"/>
</dbReference>
<evidence type="ECO:0000313" key="9">
    <source>
        <dbReference type="Proteomes" id="UP001596380"/>
    </source>
</evidence>
<evidence type="ECO:0000256" key="1">
    <source>
        <dbReference type="ARBA" id="ARBA00004418"/>
    </source>
</evidence>
<comment type="subcellular location">
    <subcellularLocation>
        <location evidence="1">Periplasm</location>
    </subcellularLocation>
</comment>
<dbReference type="Pfam" id="PF07940">
    <property type="entry name" value="Hepar_II_III_C"/>
    <property type="match status" value="1"/>
</dbReference>
<evidence type="ECO:0000256" key="5">
    <source>
        <dbReference type="SAM" id="MobiDB-lite"/>
    </source>
</evidence>
<dbReference type="PANTHER" id="PTHR39210">
    <property type="entry name" value="HEPARIN-SULFATE LYASE"/>
    <property type="match status" value="1"/>
</dbReference>
<feature type="chain" id="PRO_5045732319" evidence="6">
    <location>
        <begin position="22"/>
        <end position="641"/>
    </location>
</feature>
<dbReference type="Proteomes" id="UP001596380">
    <property type="component" value="Unassembled WGS sequence"/>
</dbReference>
<protein>
    <submittedName>
        <fullName evidence="8">Heparinase II/III family protein</fullName>
    </submittedName>
</protein>
<evidence type="ECO:0000256" key="6">
    <source>
        <dbReference type="SAM" id="SignalP"/>
    </source>
</evidence>
<keyword evidence="3" id="KW-0574">Periplasm</keyword>
<evidence type="ECO:0000259" key="7">
    <source>
        <dbReference type="Pfam" id="PF07940"/>
    </source>
</evidence>
<sequence>MYLRSSRAVRLAAWAAPAALALPLAAACSQARSVSPPHASPHAVRPAAATCLGYNGLDRQNTAAEVKAGRFRGPGSPPVRVAKGTDVDWGLDPYRDRTWQLWLHSLEWLGGPLKAYRLTGDRAALAAAAGIARDWIADNERPGARFGDERREAIDQSAKFRLITLTCLRADYRAAWLDAAIARHASWLADPRHYSGPWNHGTDESLILLAAGCGIGRADLADTGYRRLVDAVLRPPGGARPAIDAEGANNEQSTHYSVYNRGRWRLAIDAMRGCGRRVPDELVRRHRLMDEFIAFQTTPAGDLLQIGESFASTVDRVGRPGSGPLKYVLTKGAEGRRPSARARVYGAGYVMGRSGWGGRGRPFARETAYTARFGPGRYAHGQNDHMALTFFAQGRDILVPSGHIGYSDKAWQARLRAPDAHNTLVVRDAPFRSSASTALTAHRFASGADFFRFSDTAYAGTTRTRSVLAASGPDVLVVLDEARSPAPRTVEQLWHLPAAFTASARPDGARAAAGGTGGTGGTAPVRAHFLRVPLPGTALRPPAVSKGWMVPSARTVRDAPVVRLGAHGADVRMLTLIAPVRGEGTPVVRSAPGPGGSLRVTLTMPDAADATSAPSPAGAGAGAGGRLAVEVAPDGTIRRLP</sequence>
<evidence type="ECO:0000256" key="4">
    <source>
        <dbReference type="ARBA" id="ARBA00023239"/>
    </source>
</evidence>
<keyword evidence="2 6" id="KW-0732">Signal</keyword>
<feature type="compositionally biased region" description="Low complexity" evidence="5">
    <location>
        <begin position="608"/>
        <end position="618"/>
    </location>
</feature>
<dbReference type="Gene3D" id="2.70.98.70">
    <property type="match status" value="1"/>
</dbReference>
<feature type="signal peptide" evidence="6">
    <location>
        <begin position="1"/>
        <end position="21"/>
    </location>
</feature>
<dbReference type="Gene3D" id="1.50.10.100">
    <property type="entry name" value="Chondroitin AC/alginate lyase"/>
    <property type="match status" value="1"/>
</dbReference>
<dbReference type="PROSITE" id="PS51257">
    <property type="entry name" value="PROKAR_LIPOPROTEIN"/>
    <property type="match status" value="1"/>
</dbReference>
<keyword evidence="4" id="KW-0456">Lyase</keyword>
<evidence type="ECO:0000313" key="8">
    <source>
        <dbReference type="EMBL" id="MFC6885771.1"/>
    </source>
</evidence>
<gene>
    <name evidence="8" type="ORF">ACFQKB_38840</name>
</gene>
<feature type="domain" description="Heparinase II/III-like C-terminal" evidence="7">
    <location>
        <begin position="372"/>
        <end position="554"/>
    </location>
</feature>
<dbReference type="SUPFAM" id="SSF48230">
    <property type="entry name" value="Chondroitin AC/alginate lyase"/>
    <property type="match status" value="1"/>
</dbReference>
<dbReference type="PANTHER" id="PTHR39210:SF1">
    <property type="entry name" value="HEPARIN-SULFATE LYASE"/>
    <property type="match status" value="1"/>
</dbReference>
<reference evidence="9" key="1">
    <citation type="journal article" date="2019" name="Int. J. Syst. Evol. Microbiol.">
        <title>The Global Catalogue of Microorganisms (GCM) 10K type strain sequencing project: providing services to taxonomists for standard genome sequencing and annotation.</title>
        <authorList>
            <consortium name="The Broad Institute Genomics Platform"/>
            <consortium name="The Broad Institute Genome Sequencing Center for Infectious Disease"/>
            <person name="Wu L."/>
            <person name="Ma J."/>
        </authorList>
    </citation>
    <scope>NUCLEOTIDE SEQUENCE [LARGE SCALE GENOMIC DNA]</scope>
    <source>
        <strain evidence="9">JCM 3369</strain>
    </source>
</reference>
<dbReference type="RefSeq" id="WP_378047310.1">
    <property type="nucleotide sequence ID" value="NZ_JBHSXE010000001.1"/>
</dbReference>
<keyword evidence="9" id="KW-1185">Reference proteome</keyword>